<evidence type="ECO:0000256" key="6">
    <source>
        <dbReference type="ARBA" id="ARBA00023136"/>
    </source>
</evidence>
<evidence type="ECO:0000256" key="1">
    <source>
        <dbReference type="ARBA" id="ARBA00004141"/>
    </source>
</evidence>
<dbReference type="GO" id="GO:0042910">
    <property type="term" value="F:xenobiotic transmembrane transporter activity"/>
    <property type="evidence" value="ECO:0007669"/>
    <property type="project" value="InterPro"/>
</dbReference>
<evidence type="ECO:0000313" key="10">
    <source>
        <dbReference type="Proteomes" id="UP000187203"/>
    </source>
</evidence>
<proteinExistence type="inferred from homology"/>
<comment type="similarity">
    <text evidence="2 7">Belongs to the multi antimicrobial extrusion (MATE) (TC 2.A.66.1) family.</text>
</comment>
<dbReference type="GO" id="GO:0015297">
    <property type="term" value="F:antiporter activity"/>
    <property type="evidence" value="ECO:0007669"/>
    <property type="project" value="InterPro"/>
</dbReference>
<evidence type="ECO:0000256" key="7">
    <source>
        <dbReference type="RuleBase" id="RU004914"/>
    </source>
</evidence>
<feature type="transmembrane region" description="Helical" evidence="7">
    <location>
        <begin position="255"/>
        <end position="277"/>
    </location>
</feature>
<evidence type="ECO:0000256" key="2">
    <source>
        <dbReference type="ARBA" id="ARBA00010199"/>
    </source>
</evidence>
<dbReference type="Proteomes" id="UP000187203">
    <property type="component" value="Unassembled WGS sequence"/>
</dbReference>
<keyword evidence="10" id="KW-1185">Reference proteome</keyword>
<keyword evidence="6 7" id="KW-0472">Membrane</keyword>
<gene>
    <name evidence="9" type="ORF">COLO4_24259</name>
</gene>
<evidence type="ECO:0000256" key="4">
    <source>
        <dbReference type="ARBA" id="ARBA00022692"/>
    </source>
</evidence>
<dbReference type="NCBIfam" id="TIGR00797">
    <property type="entry name" value="matE"/>
    <property type="match status" value="1"/>
</dbReference>
<dbReference type="STRING" id="93759.A0A1R3IBV3"/>
<feature type="transmembrane region" description="Helical" evidence="7">
    <location>
        <begin position="89"/>
        <end position="112"/>
    </location>
</feature>
<dbReference type="GO" id="GO:0016020">
    <property type="term" value="C:membrane"/>
    <property type="evidence" value="ECO:0007669"/>
    <property type="project" value="UniProtKB-SubCell"/>
</dbReference>
<accession>A0A1R3IBV3</accession>
<comment type="subcellular location">
    <subcellularLocation>
        <location evidence="1">Membrane</location>
        <topology evidence="1">Multi-pass membrane protein</topology>
    </subcellularLocation>
</comment>
<protein>
    <recommendedName>
        <fullName evidence="7">Protein DETOXIFICATION</fullName>
    </recommendedName>
    <alternativeName>
        <fullName evidence="7">Multidrug and toxic compound extrusion protein</fullName>
    </alternativeName>
</protein>
<feature type="transmembrane region" description="Helical" evidence="7">
    <location>
        <begin position="297"/>
        <end position="322"/>
    </location>
</feature>
<dbReference type="PANTHER" id="PTHR11206">
    <property type="entry name" value="MULTIDRUG RESISTANCE PROTEIN"/>
    <property type="match status" value="1"/>
</dbReference>
<dbReference type="Pfam" id="PF01554">
    <property type="entry name" value="MatE"/>
    <property type="match status" value="1"/>
</dbReference>
<dbReference type="GO" id="GO:1990961">
    <property type="term" value="P:xenobiotic detoxification by transmembrane export across the plasma membrane"/>
    <property type="evidence" value="ECO:0007669"/>
    <property type="project" value="InterPro"/>
</dbReference>
<comment type="caution">
    <text evidence="9">The sequence shown here is derived from an EMBL/GenBank/DDBJ whole genome shotgun (WGS) entry which is preliminary data.</text>
</comment>
<evidence type="ECO:0000256" key="3">
    <source>
        <dbReference type="ARBA" id="ARBA00022448"/>
    </source>
</evidence>
<dbReference type="EMBL" id="AWUE01018464">
    <property type="protein sequence ID" value="OMO80059.1"/>
    <property type="molecule type" value="Genomic_DNA"/>
</dbReference>
<dbReference type="AlphaFoldDB" id="A0A1R3IBV3"/>
<keyword evidence="5 7" id="KW-1133">Transmembrane helix</keyword>
<feature type="transmembrane region" description="Helical" evidence="7">
    <location>
        <begin position="218"/>
        <end position="243"/>
    </location>
</feature>
<evidence type="ECO:0000313" key="9">
    <source>
        <dbReference type="EMBL" id="OMO80059.1"/>
    </source>
</evidence>
<evidence type="ECO:0000256" key="5">
    <source>
        <dbReference type="ARBA" id="ARBA00022989"/>
    </source>
</evidence>
<keyword evidence="4 7" id="KW-0812">Transmembrane</keyword>
<dbReference type="CDD" id="cd13132">
    <property type="entry name" value="MATE_eukaryotic"/>
    <property type="match status" value="1"/>
</dbReference>
<feature type="transmembrane region" description="Helical" evidence="7">
    <location>
        <begin position="58"/>
        <end position="83"/>
    </location>
</feature>
<dbReference type="OrthoDB" id="2126698at2759"/>
<organism evidence="9 10">
    <name type="scientific">Corchorus olitorius</name>
    <dbReference type="NCBI Taxonomy" id="93759"/>
    <lineage>
        <taxon>Eukaryota</taxon>
        <taxon>Viridiplantae</taxon>
        <taxon>Streptophyta</taxon>
        <taxon>Embryophyta</taxon>
        <taxon>Tracheophyta</taxon>
        <taxon>Spermatophyta</taxon>
        <taxon>Magnoliopsida</taxon>
        <taxon>eudicotyledons</taxon>
        <taxon>Gunneridae</taxon>
        <taxon>Pentapetalae</taxon>
        <taxon>rosids</taxon>
        <taxon>malvids</taxon>
        <taxon>Malvales</taxon>
        <taxon>Malvaceae</taxon>
        <taxon>Grewioideae</taxon>
        <taxon>Apeibeae</taxon>
        <taxon>Corchorus</taxon>
    </lineage>
</organism>
<feature type="transmembrane region" description="Helical" evidence="7">
    <location>
        <begin position="342"/>
        <end position="363"/>
    </location>
</feature>
<sequence>MEDAKQPLLFPGEINNNDDKPPSVSASSTVFTAGANDIPPINGVRDFFREYMIESKKLWFLAGPAIFTSICQYSLGAVTQVFSGQVGTLALAAVSVENSVIAGFSFGIMIMGDSQFNGLDPMLDIHIRRPTLETYRPDGEHIEGGRNILNMDDTTVVCLRLQFSDGEVLTVPEQDDAIVLNASSISIDVAQFMYIVSGTCGRAWTGFSWKAFQNLWGFVRLSLASAVMLCLEFWYFMALLLFAGYLKNPEVSVGALSICMNIVGWTMMVSVGMNAAISVRVSNELGARHPRRAKFSLLVAVIFSFMIGATISLILIIFRNIYPSLFSNDTQVQDIVKDLTPLLALSILINNIQPVLSGVAVGAGWQAAVAYVNIACYYIFGIPLDLTFGYALGMGVKGIWYGMLSGTILQTCVLFGMIYNTNWNIEASIAERRIKRWGGDIDDPKTTVNVRGKLGRELYT</sequence>
<dbReference type="InterPro" id="IPR002528">
    <property type="entry name" value="MATE_fam"/>
</dbReference>
<dbReference type="InterPro" id="IPR045069">
    <property type="entry name" value="MATE_euk"/>
</dbReference>
<evidence type="ECO:0000256" key="8">
    <source>
        <dbReference type="SAM" id="MobiDB-lite"/>
    </source>
</evidence>
<reference evidence="10" key="1">
    <citation type="submission" date="2013-09" db="EMBL/GenBank/DDBJ databases">
        <title>Corchorus olitorius genome sequencing.</title>
        <authorList>
            <person name="Alam M."/>
            <person name="Haque M.S."/>
            <person name="Islam M.S."/>
            <person name="Emdad E.M."/>
            <person name="Islam M.M."/>
            <person name="Ahmed B."/>
            <person name="Halim A."/>
            <person name="Hossen Q.M.M."/>
            <person name="Hossain M.Z."/>
            <person name="Ahmed R."/>
            <person name="Khan M.M."/>
            <person name="Islam R."/>
            <person name="Rashid M.M."/>
            <person name="Khan S.A."/>
            <person name="Rahman M.S."/>
            <person name="Alam M."/>
            <person name="Yahiya A.S."/>
            <person name="Khan M.S."/>
            <person name="Azam M.S."/>
            <person name="Haque T."/>
            <person name="Lashkar M.Z.H."/>
            <person name="Akhand A.I."/>
            <person name="Morshed G."/>
            <person name="Roy S."/>
            <person name="Uddin K.S."/>
            <person name="Rabeya T."/>
            <person name="Hossain A.S."/>
            <person name="Chowdhury A."/>
            <person name="Snigdha A.R."/>
            <person name="Mortoza M.S."/>
            <person name="Matin S.A."/>
            <person name="Hoque S.M.E."/>
            <person name="Islam M.K."/>
            <person name="Roy D.K."/>
            <person name="Haider R."/>
            <person name="Moosa M.M."/>
            <person name="Elias S.M."/>
            <person name="Hasan A.M."/>
            <person name="Jahan S."/>
            <person name="Shafiuddin M."/>
            <person name="Mahmood N."/>
            <person name="Shommy N.S."/>
        </authorList>
    </citation>
    <scope>NUCLEOTIDE SEQUENCE [LARGE SCALE GENOMIC DNA]</scope>
    <source>
        <strain evidence="10">cv. O-4</strain>
    </source>
</reference>
<feature type="transmembrane region" description="Helical" evidence="7">
    <location>
        <begin position="370"/>
        <end position="392"/>
    </location>
</feature>
<keyword evidence="3" id="KW-0813">Transport</keyword>
<comment type="caution">
    <text evidence="7">Lacks conserved residue(s) required for the propagation of feature annotation.</text>
</comment>
<feature type="transmembrane region" description="Helical" evidence="7">
    <location>
        <begin position="398"/>
        <end position="419"/>
    </location>
</feature>
<name>A0A1R3IBV3_9ROSI</name>
<feature type="region of interest" description="Disordered" evidence="8">
    <location>
        <begin position="1"/>
        <end position="26"/>
    </location>
</feature>